<accession>A0A2S5ST20</accession>
<keyword evidence="11" id="KW-1185">Reference proteome</keyword>
<feature type="binding site" evidence="9">
    <location>
        <position position="99"/>
    </location>
    <ligand>
        <name>Zn(2+)</name>
        <dbReference type="ChEBI" id="CHEBI:29105"/>
    </ligand>
</feature>
<dbReference type="RefSeq" id="WP_104303181.1">
    <property type="nucleotide sequence ID" value="NZ_PSNX01000011.1"/>
</dbReference>
<reference evidence="10 11" key="1">
    <citation type="submission" date="2018-02" db="EMBL/GenBank/DDBJ databases">
        <title>Reclassifiation of [Polyangium] brachysporum DSM 7029 as Guopingzhaonella breviflexa gen. nov., sp. nov., a member of the family Comamonadaceae.</title>
        <authorList>
            <person name="Tang B."/>
        </authorList>
    </citation>
    <scope>NUCLEOTIDE SEQUENCE [LARGE SCALE GENOMIC DNA]</scope>
    <source>
        <strain evidence="10 11">BCRC 80649</strain>
    </source>
</reference>
<evidence type="ECO:0000313" key="11">
    <source>
        <dbReference type="Proteomes" id="UP000238605"/>
    </source>
</evidence>
<evidence type="ECO:0000256" key="2">
    <source>
        <dbReference type="ARBA" id="ARBA00012925"/>
    </source>
</evidence>
<evidence type="ECO:0000256" key="6">
    <source>
        <dbReference type="ARBA" id="ARBA00039351"/>
    </source>
</evidence>
<dbReference type="Proteomes" id="UP000238605">
    <property type="component" value="Unassembled WGS sequence"/>
</dbReference>
<comment type="similarity">
    <text evidence="1">Belongs to the beta-class carbonic anhydrase family.</text>
</comment>
<evidence type="ECO:0000256" key="9">
    <source>
        <dbReference type="PIRSR" id="PIRSR601765-1"/>
    </source>
</evidence>
<dbReference type="NCBIfam" id="NF007756">
    <property type="entry name" value="PRK10437.1"/>
    <property type="match status" value="1"/>
</dbReference>
<evidence type="ECO:0000256" key="4">
    <source>
        <dbReference type="ARBA" id="ARBA00022833"/>
    </source>
</evidence>
<keyword evidence="5" id="KW-0456">Lyase</keyword>
<evidence type="ECO:0000256" key="3">
    <source>
        <dbReference type="ARBA" id="ARBA00022723"/>
    </source>
</evidence>
<dbReference type="CDD" id="cd00883">
    <property type="entry name" value="beta_CA_cladeA"/>
    <property type="match status" value="1"/>
</dbReference>
<dbReference type="PANTHER" id="PTHR11002">
    <property type="entry name" value="CARBONIC ANHYDRASE"/>
    <property type="match status" value="1"/>
</dbReference>
<comment type="cofactor">
    <cofactor evidence="9">
        <name>Zn(2+)</name>
        <dbReference type="ChEBI" id="CHEBI:29105"/>
    </cofactor>
    <text evidence="9">Binds 1 zinc ion per subunit.</text>
</comment>
<dbReference type="GO" id="GO:0004089">
    <property type="term" value="F:carbonate dehydratase activity"/>
    <property type="evidence" value="ECO:0007669"/>
    <property type="project" value="UniProtKB-EC"/>
</dbReference>
<dbReference type="OrthoDB" id="9797527at2"/>
<evidence type="ECO:0000313" key="10">
    <source>
        <dbReference type="EMBL" id="PPE65849.1"/>
    </source>
</evidence>
<feature type="binding site" evidence="9">
    <location>
        <position position="45"/>
    </location>
    <ligand>
        <name>Zn(2+)</name>
        <dbReference type="ChEBI" id="CHEBI:29105"/>
    </ligand>
</feature>
<dbReference type="GO" id="GO:0008270">
    <property type="term" value="F:zinc ion binding"/>
    <property type="evidence" value="ECO:0007669"/>
    <property type="project" value="InterPro"/>
</dbReference>
<dbReference type="SMART" id="SM00947">
    <property type="entry name" value="Pro_CA"/>
    <property type="match status" value="1"/>
</dbReference>
<keyword evidence="3 9" id="KW-0479">Metal-binding</keyword>
<dbReference type="SUPFAM" id="SSF53056">
    <property type="entry name" value="beta-carbonic anhydrase, cab"/>
    <property type="match status" value="1"/>
</dbReference>
<dbReference type="Gene3D" id="3.40.1050.10">
    <property type="entry name" value="Carbonic anhydrase"/>
    <property type="match status" value="1"/>
</dbReference>
<organism evidence="10 11">
    <name type="scientific">Caldimonas caldifontis</name>
    <dbReference type="NCBI Taxonomy" id="1452508"/>
    <lineage>
        <taxon>Bacteria</taxon>
        <taxon>Pseudomonadati</taxon>
        <taxon>Pseudomonadota</taxon>
        <taxon>Betaproteobacteria</taxon>
        <taxon>Burkholderiales</taxon>
        <taxon>Sphaerotilaceae</taxon>
        <taxon>Caldimonas</taxon>
    </lineage>
</organism>
<name>A0A2S5ST20_9BURK</name>
<dbReference type="AlphaFoldDB" id="A0A2S5ST20"/>
<gene>
    <name evidence="10" type="ORF">C1704_12345</name>
</gene>
<comment type="catalytic activity">
    <reaction evidence="7">
        <text>hydrogencarbonate + H(+) = CO2 + H2O</text>
        <dbReference type="Rhea" id="RHEA:10748"/>
        <dbReference type="ChEBI" id="CHEBI:15377"/>
        <dbReference type="ChEBI" id="CHEBI:15378"/>
        <dbReference type="ChEBI" id="CHEBI:16526"/>
        <dbReference type="ChEBI" id="CHEBI:17544"/>
        <dbReference type="EC" id="4.2.1.1"/>
    </reaction>
</comment>
<protein>
    <recommendedName>
        <fullName evidence="6">Carbonic anhydrase 2</fullName>
        <ecNumber evidence="2">4.2.1.1</ecNumber>
    </recommendedName>
    <alternativeName>
        <fullName evidence="8">Carbonate dehydratase 2</fullName>
    </alternativeName>
</protein>
<evidence type="ECO:0000256" key="5">
    <source>
        <dbReference type="ARBA" id="ARBA00023239"/>
    </source>
</evidence>
<dbReference type="PANTHER" id="PTHR11002:SF76">
    <property type="entry name" value="CARBONIC ANHYDRASE"/>
    <property type="match status" value="1"/>
</dbReference>
<feature type="binding site" evidence="9">
    <location>
        <position position="43"/>
    </location>
    <ligand>
        <name>Zn(2+)</name>
        <dbReference type="ChEBI" id="CHEBI:29105"/>
    </ligand>
</feature>
<dbReference type="InterPro" id="IPR001765">
    <property type="entry name" value="Carbonic_anhydrase"/>
</dbReference>
<dbReference type="InterPro" id="IPR036874">
    <property type="entry name" value="Carbonic_anhydrase_sf"/>
</dbReference>
<feature type="binding site" evidence="9">
    <location>
        <position position="102"/>
    </location>
    <ligand>
        <name>Zn(2+)</name>
        <dbReference type="ChEBI" id="CHEBI:29105"/>
    </ligand>
</feature>
<evidence type="ECO:0000256" key="1">
    <source>
        <dbReference type="ARBA" id="ARBA00006217"/>
    </source>
</evidence>
<dbReference type="PROSITE" id="PS00704">
    <property type="entry name" value="PROK_CO2_ANHYDRASE_1"/>
    <property type="match status" value="1"/>
</dbReference>
<keyword evidence="4 9" id="KW-0862">Zinc</keyword>
<comment type="caution">
    <text evidence="10">The sequence shown here is derived from an EMBL/GenBank/DDBJ whole genome shotgun (WGS) entry which is preliminary data.</text>
</comment>
<proteinExistence type="inferred from homology"/>
<dbReference type="InterPro" id="IPR015892">
    <property type="entry name" value="Carbonic_anhydrase_CS"/>
</dbReference>
<dbReference type="EMBL" id="PSNX01000011">
    <property type="protein sequence ID" value="PPE65849.1"/>
    <property type="molecule type" value="Genomic_DNA"/>
</dbReference>
<dbReference type="Pfam" id="PF00484">
    <property type="entry name" value="Pro_CA"/>
    <property type="match status" value="1"/>
</dbReference>
<evidence type="ECO:0000256" key="8">
    <source>
        <dbReference type="ARBA" id="ARBA00082533"/>
    </source>
</evidence>
<dbReference type="GO" id="GO:0015976">
    <property type="term" value="P:carbon utilization"/>
    <property type="evidence" value="ECO:0007669"/>
    <property type="project" value="InterPro"/>
</dbReference>
<evidence type="ECO:0000256" key="7">
    <source>
        <dbReference type="ARBA" id="ARBA00048348"/>
    </source>
</evidence>
<dbReference type="FunFam" id="3.40.1050.10:FF:000001">
    <property type="entry name" value="Carbonic anhydrase"/>
    <property type="match status" value="1"/>
</dbReference>
<dbReference type="EC" id="4.2.1.1" evidence="2"/>
<sequence length="227" mass="25442">MSTQLTELFESNREWARQTEAREPGFFTRLLKQQTPQYLWIGCADSRVPANELVGLMPGELFVHRNVANVVVHSDLNCMSVIQFATDVLKVQHIIVVGHSGCGGVAAALRDRRVGIVDNWLRHVQDVRDRHSDWLATVPDARQVDALCELNVIEQAENVCQTTVVQDAWQRGQAVVVHGWFYGLHNGLLQDLTMTVAGPEEVQPAYERAVRAVYARYDTASAPRKVA</sequence>